<dbReference type="Proteomes" id="UP001217089">
    <property type="component" value="Unassembled WGS sequence"/>
</dbReference>
<evidence type="ECO:0000256" key="1">
    <source>
        <dbReference type="ARBA" id="ARBA00010617"/>
    </source>
</evidence>
<evidence type="ECO:0008006" key="7">
    <source>
        <dbReference type="Google" id="ProtNLM"/>
    </source>
</evidence>
<dbReference type="PANTHER" id="PTHR24300:SF375">
    <property type="entry name" value="CYTOCHROME P450 FAMILY"/>
    <property type="match status" value="1"/>
</dbReference>
<keyword evidence="4" id="KW-0812">Transmembrane</keyword>
<dbReference type="InterPro" id="IPR050182">
    <property type="entry name" value="Cytochrome_P450_fam2"/>
</dbReference>
<comment type="similarity">
    <text evidence="1">Belongs to the cytochrome P450 family.</text>
</comment>
<dbReference type="InterPro" id="IPR036396">
    <property type="entry name" value="Cyt_P450_sf"/>
</dbReference>
<comment type="caution">
    <text evidence="5">The sequence shown here is derived from an EMBL/GenBank/DDBJ whole genome shotgun (WGS) entry which is preliminary data.</text>
</comment>
<keyword evidence="3" id="KW-0408">Iron</keyword>
<keyword evidence="6" id="KW-1185">Reference proteome</keyword>
<protein>
    <recommendedName>
        <fullName evidence="7">Cytochrome P450</fullName>
    </recommendedName>
</protein>
<evidence type="ECO:0000256" key="2">
    <source>
        <dbReference type="ARBA" id="ARBA00022723"/>
    </source>
</evidence>
<feature type="transmembrane region" description="Helical" evidence="4">
    <location>
        <begin position="20"/>
        <end position="41"/>
    </location>
</feature>
<keyword evidence="2" id="KW-0479">Metal-binding</keyword>
<evidence type="ECO:0000313" key="5">
    <source>
        <dbReference type="EMBL" id="KAJ8312157.1"/>
    </source>
</evidence>
<proteinExistence type="inferred from homology"/>
<sequence length="147" mass="17049">MNITDYSFSILARNGNRCCFTLGITSEYFTLLFFYLTIFICNLNHQSYVYYEIFIIVVFFPPSGIIWSNGLQWKKLRRFSLQTMRDFGVGKKSLEDVIQQEMTGVLEQIELQKGNGFKLKHMLSTAVSNVIHSIVFGFSYKVPLSKK</sequence>
<keyword evidence="4" id="KW-0472">Membrane</keyword>
<dbReference type="Pfam" id="PF00067">
    <property type="entry name" value="p450"/>
    <property type="match status" value="1"/>
</dbReference>
<dbReference type="EMBL" id="JARBDR010000440">
    <property type="protein sequence ID" value="KAJ8312157.1"/>
    <property type="molecule type" value="Genomic_DNA"/>
</dbReference>
<keyword evidence="4" id="KW-1133">Transmembrane helix</keyword>
<organism evidence="5 6">
    <name type="scientific">Tegillarca granosa</name>
    <name type="common">Malaysian cockle</name>
    <name type="synonym">Anadara granosa</name>
    <dbReference type="NCBI Taxonomy" id="220873"/>
    <lineage>
        <taxon>Eukaryota</taxon>
        <taxon>Metazoa</taxon>
        <taxon>Spiralia</taxon>
        <taxon>Lophotrochozoa</taxon>
        <taxon>Mollusca</taxon>
        <taxon>Bivalvia</taxon>
        <taxon>Autobranchia</taxon>
        <taxon>Pteriomorphia</taxon>
        <taxon>Arcoida</taxon>
        <taxon>Arcoidea</taxon>
        <taxon>Arcidae</taxon>
        <taxon>Tegillarca</taxon>
    </lineage>
</organism>
<dbReference type="Gene3D" id="1.10.630.10">
    <property type="entry name" value="Cytochrome P450"/>
    <property type="match status" value="1"/>
</dbReference>
<reference evidence="5 6" key="1">
    <citation type="submission" date="2022-12" db="EMBL/GenBank/DDBJ databases">
        <title>Chromosome-level genome of Tegillarca granosa.</title>
        <authorList>
            <person name="Kim J."/>
        </authorList>
    </citation>
    <scope>NUCLEOTIDE SEQUENCE [LARGE SCALE GENOMIC DNA]</scope>
    <source>
        <strain evidence="5">Teg-2019</strain>
        <tissue evidence="5">Adductor muscle</tissue>
    </source>
</reference>
<evidence type="ECO:0000256" key="3">
    <source>
        <dbReference type="ARBA" id="ARBA00023004"/>
    </source>
</evidence>
<dbReference type="PANTHER" id="PTHR24300">
    <property type="entry name" value="CYTOCHROME P450 508A4-RELATED"/>
    <property type="match status" value="1"/>
</dbReference>
<dbReference type="InterPro" id="IPR001128">
    <property type="entry name" value="Cyt_P450"/>
</dbReference>
<feature type="transmembrane region" description="Helical" evidence="4">
    <location>
        <begin position="48"/>
        <end position="67"/>
    </location>
</feature>
<gene>
    <name evidence="5" type="ORF">KUTeg_009530</name>
</gene>
<dbReference type="SUPFAM" id="SSF48264">
    <property type="entry name" value="Cytochrome P450"/>
    <property type="match status" value="1"/>
</dbReference>
<name>A0ABQ9F444_TEGGR</name>
<accession>A0ABQ9F444</accession>
<evidence type="ECO:0000256" key="4">
    <source>
        <dbReference type="SAM" id="Phobius"/>
    </source>
</evidence>
<evidence type="ECO:0000313" key="6">
    <source>
        <dbReference type="Proteomes" id="UP001217089"/>
    </source>
</evidence>